<dbReference type="OrthoDB" id="4305539at2"/>
<sequence>MSEVRTHAVQRQLYLGRKLPLGRPDDGTWITEHAAAQALRRPAAEIPGLRVETLRIGPAPLEPVSQSAVRPPAGALPPGPLRIEATLTASTGQPLPHTTEQLRTTLLNTAAEQLGLPTVAVDLRVTDLLEGPEDNARARTPDQAVSPPPEMTPARSSPSGGGVKSLWGRNEELADVAAAVAGVARLAAVLGNRPVTVEHRDHPPGRHIQVQLAVAPGHHPLDVARAVRAAVSKAATRDTPGPTTVTVLITETAANPGANGTSTLRA</sequence>
<dbReference type="RefSeq" id="WP_069935722.1">
    <property type="nucleotide sequence ID" value="NZ_MEHJ01000001.1"/>
</dbReference>
<dbReference type="STRING" id="285458.BGM19_02565"/>
<evidence type="ECO:0000256" key="1">
    <source>
        <dbReference type="SAM" id="MobiDB-lite"/>
    </source>
</evidence>
<feature type="region of interest" description="Disordered" evidence="1">
    <location>
        <begin position="130"/>
        <end position="166"/>
    </location>
</feature>
<dbReference type="AlphaFoldDB" id="A0A1E5PGU1"/>
<organism evidence="2 3">
    <name type="scientific">Streptomyces agglomeratus</name>
    <dbReference type="NCBI Taxonomy" id="285458"/>
    <lineage>
        <taxon>Bacteria</taxon>
        <taxon>Bacillati</taxon>
        <taxon>Actinomycetota</taxon>
        <taxon>Actinomycetes</taxon>
        <taxon>Kitasatosporales</taxon>
        <taxon>Streptomycetaceae</taxon>
        <taxon>Streptomyces</taxon>
    </lineage>
</organism>
<proteinExistence type="predicted"/>
<accession>A0A1E5PGU1</accession>
<evidence type="ECO:0000313" key="2">
    <source>
        <dbReference type="EMBL" id="OEJ28737.1"/>
    </source>
</evidence>
<dbReference type="EMBL" id="MEHJ01000001">
    <property type="protein sequence ID" value="OEJ28737.1"/>
    <property type="molecule type" value="Genomic_DNA"/>
</dbReference>
<evidence type="ECO:0000313" key="3">
    <source>
        <dbReference type="Proteomes" id="UP000095759"/>
    </source>
</evidence>
<comment type="caution">
    <text evidence="2">The sequence shown here is derived from an EMBL/GenBank/DDBJ whole genome shotgun (WGS) entry which is preliminary data.</text>
</comment>
<gene>
    <name evidence="2" type="ORF">AS594_34085</name>
</gene>
<reference evidence="2 3" key="1">
    <citation type="submission" date="2016-08" db="EMBL/GenBank/DDBJ databases">
        <title>Complete genome sequence of Streptomyces agglomeratus strain 6-3-2, a novel anti-MRSA actinomycete isolated from Wuli of Tebit, China.</title>
        <authorList>
            <person name="Chen X."/>
        </authorList>
    </citation>
    <scope>NUCLEOTIDE SEQUENCE [LARGE SCALE GENOMIC DNA]</scope>
    <source>
        <strain evidence="2 3">6-3-2</strain>
    </source>
</reference>
<protein>
    <recommendedName>
        <fullName evidence="4">Nucleopolyhedrovirus P10 family protein</fullName>
    </recommendedName>
</protein>
<evidence type="ECO:0008006" key="4">
    <source>
        <dbReference type="Google" id="ProtNLM"/>
    </source>
</evidence>
<keyword evidence="3" id="KW-1185">Reference proteome</keyword>
<dbReference type="Proteomes" id="UP000095759">
    <property type="component" value="Unassembled WGS sequence"/>
</dbReference>
<name>A0A1E5PGU1_9ACTN</name>